<evidence type="ECO:0000313" key="2">
    <source>
        <dbReference type="EMBL" id="CAD6188918.1"/>
    </source>
</evidence>
<proteinExistence type="predicted"/>
<dbReference type="Proteomes" id="UP000835052">
    <property type="component" value="Unassembled WGS sequence"/>
</dbReference>
<dbReference type="AlphaFoldDB" id="A0A8S1H2G2"/>
<name>A0A8S1H2G2_9PELO</name>
<protein>
    <submittedName>
        <fullName evidence="2">Uncharacterized protein</fullName>
    </submittedName>
</protein>
<accession>A0A8S1H2G2</accession>
<gene>
    <name evidence="2" type="ORF">CAUJ_LOCUS4837</name>
</gene>
<feature type="region of interest" description="Disordered" evidence="1">
    <location>
        <begin position="1"/>
        <end position="60"/>
    </location>
</feature>
<feature type="compositionally biased region" description="Basic and acidic residues" evidence="1">
    <location>
        <begin position="15"/>
        <end position="48"/>
    </location>
</feature>
<sequence>MSNENQVPVDFMSCDQEHEHPALFENEPKKASPQEPGQEKAEQKKEAQDLAAAQRTSYEKQQFREIKRLRQSVHGLPRQTGCVNLHSLITQQRTPIYLAEAGAACKKEKIE</sequence>
<comment type="caution">
    <text evidence="2">The sequence shown here is derived from an EMBL/GenBank/DDBJ whole genome shotgun (WGS) entry which is preliminary data.</text>
</comment>
<reference evidence="2" key="1">
    <citation type="submission" date="2020-10" db="EMBL/GenBank/DDBJ databases">
        <authorList>
            <person name="Kikuchi T."/>
        </authorList>
    </citation>
    <scope>NUCLEOTIDE SEQUENCE</scope>
    <source>
        <strain evidence="2">NKZ352</strain>
    </source>
</reference>
<dbReference type="EMBL" id="CAJGYM010000009">
    <property type="protein sequence ID" value="CAD6188918.1"/>
    <property type="molecule type" value="Genomic_DNA"/>
</dbReference>
<evidence type="ECO:0000256" key="1">
    <source>
        <dbReference type="SAM" id="MobiDB-lite"/>
    </source>
</evidence>
<evidence type="ECO:0000313" key="3">
    <source>
        <dbReference type="Proteomes" id="UP000835052"/>
    </source>
</evidence>
<keyword evidence="3" id="KW-1185">Reference proteome</keyword>
<organism evidence="2 3">
    <name type="scientific">Caenorhabditis auriculariae</name>
    <dbReference type="NCBI Taxonomy" id="2777116"/>
    <lineage>
        <taxon>Eukaryota</taxon>
        <taxon>Metazoa</taxon>
        <taxon>Ecdysozoa</taxon>
        <taxon>Nematoda</taxon>
        <taxon>Chromadorea</taxon>
        <taxon>Rhabditida</taxon>
        <taxon>Rhabditina</taxon>
        <taxon>Rhabditomorpha</taxon>
        <taxon>Rhabditoidea</taxon>
        <taxon>Rhabditidae</taxon>
        <taxon>Peloderinae</taxon>
        <taxon>Caenorhabditis</taxon>
    </lineage>
</organism>